<comment type="caution">
    <text evidence="3">The sequence shown here is derived from an EMBL/GenBank/DDBJ whole genome shotgun (WGS) entry which is preliminary data.</text>
</comment>
<dbReference type="Pfam" id="PF01633">
    <property type="entry name" value="Choline_kinase"/>
    <property type="match status" value="1"/>
</dbReference>
<gene>
    <name evidence="3" type="ORF">ALEPTO_LOCUS4398</name>
</gene>
<evidence type="ECO:0000256" key="1">
    <source>
        <dbReference type="ARBA" id="ARBA00038211"/>
    </source>
</evidence>
<dbReference type="CDD" id="cd05157">
    <property type="entry name" value="ETNK_euk"/>
    <property type="match status" value="1"/>
</dbReference>
<sequence length="458" mass="53094">MSQVEADHQQQIVKPSSATTVHKHFHFINAPLIRKKGSSSSVFLPKIFRSSNDSSGEKTQEKKQKRDNLFRSKSKPNKLNKTKDEPMQILQIPSCDYMLDLTNLDDGPEFQKKILYLVNTLLGWDDIVHESQIHLESISGALTNRVFFLTAFPKHSHFSVTQKKPRKVVLRVYGIAVDQLVDRKQELEFLQKLSTLKIGPLLLGIFGNGRFEQYLDSETLTREDIRDLKTSSHIAQRMAILHNIVKLFPPPKDTVPQVWVNIDKWYPLAVKVISGPEFRNDPARSKRLDSFDMERLYFEIQTLKQKLDSLNSPLVFAHNDTQYGNILRLNDGSNELVVVDFEYAGYNFRGFDIANHFCEWSFDYHSPEPHILHSDWYPSRKEQLNFLSSYMGASHDGGVDEHNLELLRQECEAFALASHVMWGLWGLVQAAHSQIKFSYFEYGMLRLEQFRRDMNMNQ</sequence>
<dbReference type="Proteomes" id="UP000789508">
    <property type="component" value="Unassembled WGS sequence"/>
</dbReference>
<dbReference type="InterPro" id="IPR011009">
    <property type="entry name" value="Kinase-like_dom_sf"/>
</dbReference>
<dbReference type="Gene3D" id="3.30.200.20">
    <property type="entry name" value="Phosphorylase Kinase, domain 1"/>
    <property type="match status" value="1"/>
</dbReference>
<protein>
    <submittedName>
        <fullName evidence="3">5606_t:CDS:1</fullName>
    </submittedName>
</protein>
<keyword evidence="4" id="KW-1185">Reference proteome</keyword>
<name>A0A9N9F9U5_9GLOM</name>
<dbReference type="EMBL" id="CAJVPS010001003">
    <property type="protein sequence ID" value="CAG8519653.1"/>
    <property type="molecule type" value="Genomic_DNA"/>
</dbReference>
<evidence type="ECO:0000256" key="2">
    <source>
        <dbReference type="SAM" id="MobiDB-lite"/>
    </source>
</evidence>
<evidence type="ECO:0000313" key="3">
    <source>
        <dbReference type="EMBL" id="CAG8519653.1"/>
    </source>
</evidence>
<dbReference type="GO" id="GO:0005737">
    <property type="term" value="C:cytoplasm"/>
    <property type="evidence" value="ECO:0007669"/>
    <property type="project" value="TreeGrafter"/>
</dbReference>
<dbReference type="GO" id="GO:0004103">
    <property type="term" value="F:choline kinase activity"/>
    <property type="evidence" value="ECO:0007669"/>
    <property type="project" value="TreeGrafter"/>
</dbReference>
<organism evidence="3 4">
    <name type="scientific">Ambispora leptoticha</name>
    <dbReference type="NCBI Taxonomy" id="144679"/>
    <lineage>
        <taxon>Eukaryota</taxon>
        <taxon>Fungi</taxon>
        <taxon>Fungi incertae sedis</taxon>
        <taxon>Mucoromycota</taxon>
        <taxon>Glomeromycotina</taxon>
        <taxon>Glomeromycetes</taxon>
        <taxon>Archaeosporales</taxon>
        <taxon>Ambisporaceae</taxon>
        <taxon>Ambispora</taxon>
    </lineage>
</organism>
<evidence type="ECO:0000313" key="4">
    <source>
        <dbReference type="Proteomes" id="UP000789508"/>
    </source>
</evidence>
<comment type="similarity">
    <text evidence="1">Belongs to the choline/ethanolamine kinase family.</text>
</comment>
<dbReference type="GO" id="GO:0004305">
    <property type="term" value="F:ethanolamine kinase activity"/>
    <property type="evidence" value="ECO:0007669"/>
    <property type="project" value="TreeGrafter"/>
</dbReference>
<accession>A0A9N9F9U5</accession>
<dbReference type="SUPFAM" id="SSF56112">
    <property type="entry name" value="Protein kinase-like (PK-like)"/>
    <property type="match status" value="1"/>
</dbReference>
<feature type="region of interest" description="Disordered" evidence="2">
    <location>
        <begin position="51"/>
        <end position="85"/>
    </location>
</feature>
<proteinExistence type="inferred from homology"/>
<dbReference type="GO" id="GO:0006646">
    <property type="term" value="P:phosphatidylethanolamine biosynthetic process"/>
    <property type="evidence" value="ECO:0007669"/>
    <property type="project" value="TreeGrafter"/>
</dbReference>
<dbReference type="PANTHER" id="PTHR22603:SF93">
    <property type="entry name" value="RE24176P"/>
    <property type="match status" value="1"/>
</dbReference>
<dbReference type="AlphaFoldDB" id="A0A9N9F9U5"/>
<dbReference type="Gene3D" id="3.90.1200.10">
    <property type="match status" value="1"/>
</dbReference>
<dbReference type="PANTHER" id="PTHR22603">
    <property type="entry name" value="CHOLINE/ETHANOALAMINE KINASE"/>
    <property type="match status" value="1"/>
</dbReference>
<feature type="compositionally biased region" description="Basic and acidic residues" evidence="2">
    <location>
        <begin position="55"/>
        <end position="70"/>
    </location>
</feature>
<dbReference type="OrthoDB" id="10267235at2759"/>
<reference evidence="3" key="1">
    <citation type="submission" date="2021-06" db="EMBL/GenBank/DDBJ databases">
        <authorList>
            <person name="Kallberg Y."/>
            <person name="Tangrot J."/>
            <person name="Rosling A."/>
        </authorList>
    </citation>
    <scope>NUCLEOTIDE SEQUENCE</scope>
    <source>
        <strain evidence="3">FL130A</strain>
    </source>
</reference>